<reference evidence="2 3" key="1">
    <citation type="journal article" date="2011" name="Science">
        <title>The ecoresponsive genome of Daphnia pulex.</title>
        <authorList>
            <person name="Colbourne J.K."/>
            <person name="Pfrender M.E."/>
            <person name="Gilbert D."/>
            <person name="Thomas W.K."/>
            <person name="Tucker A."/>
            <person name="Oakley T.H."/>
            <person name="Tokishita S."/>
            <person name="Aerts A."/>
            <person name="Arnold G.J."/>
            <person name="Basu M.K."/>
            <person name="Bauer D.J."/>
            <person name="Caceres C.E."/>
            <person name="Carmel L."/>
            <person name="Casola C."/>
            <person name="Choi J.H."/>
            <person name="Detter J.C."/>
            <person name="Dong Q."/>
            <person name="Dusheyko S."/>
            <person name="Eads B.D."/>
            <person name="Frohlich T."/>
            <person name="Geiler-Samerotte K.A."/>
            <person name="Gerlach D."/>
            <person name="Hatcher P."/>
            <person name="Jogdeo S."/>
            <person name="Krijgsveld J."/>
            <person name="Kriventseva E.V."/>
            <person name="Kultz D."/>
            <person name="Laforsch C."/>
            <person name="Lindquist E."/>
            <person name="Lopez J."/>
            <person name="Manak J.R."/>
            <person name="Muller J."/>
            <person name="Pangilinan J."/>
            <person name="Patwardhan R.P."/>
            <person name="Pitluck S."/>
            <person name="Pritham E.J."/>
            <person name="Rechtsteiner A."/>
            <person name="Rho M."/>
            <person name="Rogozin I.B."/>
            <person name="Sakarya O."/>
            <person name="Salamov A."/>
            <person name="Schaack S."/>
            <person name="Shapiro H."/>
            <person name="Shiga Y."/>
            <person name="Skalitzky C."/>
            <person name="Smith Z."/>
            <person name="Souvorov A."/>
            <person name="Sung W."/>
            <person name="Tang Z."/>
            <person name="Tsuchiya D."/>
            <person name="Tu H."/>
            <person name="Vos H."/>
            <person name="Wang M."/>
            <person name="Wolf Y.I."/>
            <person name="Yamagata H."/>
            <person name="Yamada T."/>
            <person name="Ye Y."/>
            <person name="Shaw J.R."/>
            <person name="Andrews J."/>
            <person name="Crease T.J."/>
            <person name="Tang H."/>
            <person name="Lucas S.M."/>
            <person name="Robertson H.M."/>
            <person name="Bork P."/>
            <person name="Koonin E.V."/>
            <person name="Zdobnov E.M."/>
            <person name="Grigoriev I.V."/>
            <person name="Lynch M."/>
            <person name="Boore J.L."/>
        </authorList>
    </citation>
    <scope>NUCLEOTIDE SEQUENCE [LARGE SCALE GENOMIC DNA]</scope>
</reference>
<proteinExistence type="predicted"/>
<evidence type="ECO:0000256" key="1">
    <source>
        <dbReference type="SAM" id="MobiDB-lite"/>
    </source>
</evidence>
<protein>
    <submittedName>
        <fullName evidence="2">Uncharacterized protein</fullName>
    </submittedName>
</protein>
<dbReference type="PhylomeDB" id="E9HZI9"/>
<name>E9HZI9_DAPPU</name>
<dbReference type="AlphaFoldDB" id="E9HZI9"/>
<evidence type="ECO:0000313" key="3">
    <source>
        <dbReference type="Proteomes" id="UP000000305"/>
    </source>
</evidence>
<evidence type="ECO:0000313" key="2">
    <source>
        <dbReference type="EMBL" id="EFX62841.1"/>
    </source>
</evidence>
<keyword evidence="3" id="KW-1185">Reference proteome</keyword>
<dbReference type="EMBL" id="GL733350">
    <property type="protein sequence ID" value="EFX62841.1"/>
    <property type="molecule type" value="Genomic_DNA"/>
</dbReference>
<sequence>MNEIAIDAPQKVPTIQLTRTGTMNEIAIDAPQKVPTIQLTRTGTMNEIAIDAPQKHQKEETKSRRGTMMSWIAFVAIQRRKDETNNRRGQPCRGDPASNRRNEKSTMTSELDSLCGNPAAKRRNEKYTMNDDELDNFAKVIQQQTDETKGRRLSIISRTALPKQSSNKRTKRRVEDY</sequence>
<dbReference type="Proteomes" id="UP000000305">
    <property type="component" value="Unassembled WGS sequence"/>
</dbReference>
<dbReference type="InParanoid" id="E9HZI9"/>
<feature type="region of interest" description="Disordered" evidence="1">
    <location>
        <begin position="79"/>
        <end position="123"/>
    </location>
</feature>
<dbReference type="KEGG" id="dpx:DAPPUDRAFT_119815"/>
<dbReference type="HOGENOM" id="CLU_1519406_0_0_1"/>
<organism evidence="2 3">
    <name type="scientific">Daphnia pulex</name>
    <name type="common">Water flea</name>
    <dbReference type="NCBI Taxonomy" id="6669"/>
    <lineage>
        <taxon>Eukaryota</taxon>
        <taxon>Metazoa</taxon>
        <taxon>Ecdysozoa</taxon>
        <taxon>Arthropoda</taxon>
        <taxon>Crustacea</taxon>
        <taxon>Branchiopoda</taxon>
        <taxon>Diplostraca</taxon>
        <taxon>Cladocera</taxon>
        <taxon>Anomopoda</taxon>
        <taxon>Daphniidae</taxon>
        <taxon>Daphnia</taxon>
    </lineage>
</organism>
<gene>
    <name evidence="2" type="ORF">DAPPUDRAFT_119815</name>
</gene>
<accession>E9HZI9</accession>